<dbReference type="EMBL" id="VULT01000004">
    <property type="protein sequence ID" value="MSS16865.1"/>
    <property type="molecule type" value="Genomic_DNA"/>
</dbReference>
<organism evidence="3 4">
    <name type="scientific">Sodaliphilus pleomorphus</name>
    <dbReference type="NCBI Taxonomy" id="2606626"/>
    <lineage>
        <taxon>Bacteria</taxon>
        <taxon>Pseudomonadati</taxon>
        <taxon>Bacteroidota</taxon>
        <taxon>Bacteroidia</taxon>
        <taxon>Bacteroidales</taxon>
        <taxon>Muribaculaceae</taxon>
        <taxon>Sodaliphilus</taxon>
    </lineage>
</organism>
<sequence>MRKIYLSMLCAVLATTAATARDIYVYAGGGKSVAHIDAQKLTFTSDAMTVVDQQGATKRVALADFDYFLLHGKTTTGVDNVAATKTAITSHGNMVTATSDAEIASMSVYSAMGSMVKAVKPNGPVATISLDDLDTGIYIVQVKTGATVVTKKIIKR</sequence>
<reference evidence="3 4" key="1">
    <citation type="submission" date="2019-08" db="EMBL/GenBank/DDBJ databases">
        <title>In-depth cultivation of the pig gut microbiome towards novel bacterial diversity and tailored functional studies.</title>
        <authorList>
            <person name="Wylensek D."/>
            <person name="Hitch T.C.A."/>
            <person name="Clavel T."/>
        </authorList>
    </citation>
    <scope>NUCLEOTIDE SEQUENCE [LARGE SCALE GENOMIC DNA]</scope>
    <source>
        <strain evidence="3 4">Oil-RF-744-WCA-WT-10</strain>
    </source>
</reference>
<dbReference type="InterPro" id="IPR026444">
    <property type="entry name" value="Secre_tail"/>
</dbReference>
<evidence type="ECO:0000313" key="3">
    <source>
        <dbReference type="EMBL" id="MSS16865.1"/>
    </source>
</evidence>
<dbReference type="NCBIfam" id="TIGR04183">
    <property type="entry name" value="Por_Secre_tail"/>
    <property type="match status" value="1"/>
</dbReference>
<feature type="chain" id="PRO_5026795934" evidence="1">
    <location>
        <begin position="21"/>
        <end position="156"/>
    </location>
</feature>
<gene>
    <name evidence="3" type="ORF">FYJ29_03665</name>
</gene>
<comment type="caution">
    <text evidence="3">The sequence shown here is derived from an EMBL/GenBank/DDBJ whole genome shotgun (WGS) entry which is preliminary data.</text>
</comment>
<dbReference type="AlphaFoldDB" id="A0A6L5XBH5"/>
<dbReference type="Proteomes" id="UP000483362">
    <property type="component" value="Unassembled WGS sequence"/>
</dbReference>
<name>A0A6L5XBH5_9BACT</name>
<evidence type="ECO:0000259" key="2">
    <source>
        <dbReference type="Pfam" id="PF18962"/>
    </source>
</evidence>
<accession>A0A6L5XBH5</accession>
<feature type="domain" description="Secretion system C-terminal sorting" evidence="2">
    <location>
        <begin position="99"/>
        <end position="154"/>
    </location>
</feature>
<evidence type="ECO:0000256" key="1">
    <source>
        <dbReference type="SAM" id="SignalP"/>
    </source>
</evidence>
<keyword evidence="1" id="KW-0732">Signal</keyword>
<proteinExistence type="predicted"/>
<protein>
    <submittedName>
        <fullName evidence="3">T9SS type A sorting domain-containing protein</fullName>
    </submittedName>
</protein>
<feature type="signal peptide" evidence="1">
    <location>
        <begin position="1"/>
        <end position="20"/>
    </location>
</feature>
<dbReference type="Pfam" id="PF18962">
    <property type="entry name" value="Por_Secre_tail"/>
    <property type="match status" value="1"/>
</dbReference>
<evidence type="ECO:0000313" key="4">
    <source>
        <dbReference type="Proteomes" id="UP000483362"/>
    </source>
</evidence>
<keyword evidence="4" id="KW-1185">Reference proteome</keyword>